<dbReference type="Pfam" id="PF03808">
    <property type="entry name" value="Glyco_tran_WecG"/>
    <property type="match status" value="1"/>
</dbReference>
<evidence type="ECO:0000313" key="4">
    <source>
        <dbReference type="EMBL" id="QQA00783.1"/>
    </source>
</evidence>
<evidence type="ECO:0000256" key="1">
    <source>
        <dbReference type="ARBA" id="ARBA00022676"/>
    </source>
</evidence>
<evidence type="ECO:0000256" key="3">
    <source>
        <dbReference type="SAM" id="Phobius"/>
    </source>
</evidence>
<dbReference type="KEGG" id="tper:IWA51_11075"/>
<name>A0A7T3RCV0_9SPIR</name>
<dbReference type="GO" id="GO:0016758">
    <property type="term" value="F:hexosyltransferase activity"/>
    <property type="evidence" value="ECO:0007669"/>
    <property type="project" value="TreeGrafter"/>
</dbReference>
<organism evidence="4 5">
    <name type="scientific">Treponema peruense</name>
    <dbReference type="NCBI Taxonomy" id="2787628"/>
    <lineage>
        <taxon>Bacteria</taxon>
        <taxon>Pseudomonadati</taxon>
        <taxon>Spirochaetota</taxon>
        <taxon>Spirochaetia</taxon>
        <taxon>Spirochaetales</taxon>
        <taxon>Treponemataceae</taxon>
        <taxon>Treponema</taxon>
    </lineage>
</organism>
<keyword evidence="3" id="KW-0472">Membrane</keyword>
<dbReference type="InterPro" id="IPR004629">
    <property type="entry name" value="WecG_TagA_CpsF"/>
</dbReference>
<dbReference type="Proteomes" id="UP000595224">
    <property type="component" value="Chromosome"/>
</dbReference>
<keyword evidence="5" id="KW-1185">Reference proteome</keyword>
<reference evidence="4 5" key="1">
    <citation type="submission" date="2020-11" db="EMBL/GenBank/DDBJ databases">
        <title>Treponema Peruensis nv. sp., first commensal Treponema isolated from human feces.</title>
        <authorList>
            <person name="Belkhou C."/>
            <person name="Raes J."/>
        </authorList>
    </citation>
    <scope>NUCLEOTIDE SEQUENCE [LARGE SCALE GENOMIC DNA]</scope>
    <source>
        <strain evidence="4 5">RCC2812</strain>
    </source>
</reference>
<keyword evidence="1" id="KW-0328">Glycosyltransferase</keyword>
<gene>
    <name evidence="4" type="ORF">IWA51_11075</name>
</gene>
<keyword evidence="3" id="KW-0812">Transmembrane</keyword>
<dbReference type="AlphaFoldDB" id="A0A7T3RCV0"/>
<evidence type="ECO:0000256" key="2">
    <source>
        <dbReference type="ARBA" id="ARBA00022679"/>
    </source>
</evidence>
<evidence type="ECO:0000313" key="5">
    <source>
        <dbReference type="Proteomes" id="UP000595224"/>
    </source>
</evidence>
<dbReference type="PANTHER" id="PTHR34136">
    <property type="match status" value="1"/>
</dbReference>
<dbReference type="EMBL" id="CP064936">
    <property type="protein sequence ID" value="QQA00783.1"/>
    <property type="molecule type" value="Genomic_DNA"/>
</dbReference>
<dbReference type="PANTHER" id="PTHR34136:SF1">
    <property type="entry name" value="UDP-N-ACETYL-D-MANNOSAMINURONIC ACID TRANSFERASE"/>
    <property type="match status" value="1"/>
</dbReference>
<feature type="transmembrane region" description="Helical" evidence="3">
    <location>
        <begin position="224"/>
        <end position="243"/>
    </location>
</feature>
<keyword evidence="3" id="KW-1133">Transmembrane helix</keyword>
<accession>A0A7T3RCV0</accession>
<keyword evidence="2 4" id="KW-0808">Transferase</keyword>
<sequence>MSIQRIYVLGVPVDICKPQELESRIMELVEKPGAKQIVFLSVWDLLRARRKGEYSECVKNADLVLPVSKSILSGAKFLKKNVPVRYNPFDCVINILSVLTSHLKTLYILGGRKKTLMTAERHVRSTFKGLQVVGRYVGYYPKSVEDDIVQAIYKASPSLVLVSEGIKEKDTWSFTRRNRFSDSIFLYYHDAVGIFSQRITRVNERTFNKGLEIWSEIIRNPLKIFLVFPYMWYLILLLWTRVFKKAD</sequence>
<dbReference type="RefSeq" id="WP_177528372.1">
    <property type="nucleotide sequence ID" value="NZ_CBCSHE010000015.1"/>
</dbReference>
<protein>
    <submittedName>
        <fullName evidence="4">WecB/TagA/CpsF family glycosyltransferase</fullName>
    </submittedName>
</protein>
<proteinExistence type="predicted"/>